<accession>A0A2M7WX59</accession>
<dbReference type="NCBIfam" id="TIGR03833">
    <property type="entry name" value="YwbE family protein"/>
    <property type="match status" value="1"/>
</dbReference>
<dbReference type="AlphaFoldDB" id="A0A2M7WX59"/>
<gene>
    <name evidence="1" type="ORF">CO181_02660</name>
</gene>
<protein>
    <recommendedName>
        <fullName evidence="3">YwbE family protein</fullName>
    </recommendedName>
</protein>
<dbReference type="Pfam" id="PF09962">
    <property type="entry name" value="DUF2196"/>
    <property type="match status" value="1"/>
</dbReference>
<dbReference type="InterPro" id="IPR019240">
    <property type="entry name" value="DUF2196"/>
</dbReference>
<evidence type="ECO:0000313" key="2">
    <source>
        <dbReference type="Proteomes" id="UP000230538"/>
    </source>
</evidence>
<comment type="caution">
    <text evidence="1">The sequence shown here is derived from an EMBL/GenBank/DDBJ whole genome shotgun (WGS) entry which is preliminary data.</text>
</comment>
<dbReference type="PANTHER" id="PTHR40069:SF1">
    <property type="entry name" value="YWBE PROTEIN"/>
    <property type="match status" value="1"/>
</dbReference>
<dbReference type="Proteomes" id="UP000230538">
    <property type="component" value="Unassembled WGS sequence"/>
</dbReference>
<proteinExistence type="predicted"/>
<dbReference type="PANTHER" id="PTHR40069">
    <property type="entry name" value="YWBE PROTEIN"/>
    <property type="match status" value="1"/>
</dbReference>
<evidence type="ECO:0000313" key="1">
    <source>
        <dbReference type="EMBL" id="PJA37635.1"/>
    </source>
</evidence>
<sequence>MKPDVSHLPYPQIGDRVKVIQKKDYASGKLTAGVVKEILTSKQNHPRGTKVRLENGVVGRIQEFVDTPQDEEQKGNCANYFADPEALV</sequence>
<evidence type="ECO:0008006" key="3">
    <source>
        <dbReference type="Google" id="ProtNLM"/>
    </source>
</evidence>
<organism evidence="1 2">
    <name type="scientific">candidate division WWE3 bacterium CG_4_9_14_3_um_filter_43_9</name>
    <dbReference type="NCBI Taxonomy" id="1975082"/>
    <lineage>
        <taxon>Bacteria</taxon>
        <taxon>Katanobacteria</taxon>
    </lineage>
</organism>
<dbReference type="EMBL" id="PFXB01000075">
    <property type="protein sequence ID" value="PJA37635.1"/>
    <property type="molecule type" value="Genomic_DNA"/>
</dbReference>
<reference evidence="2" key="1">
    <citation type="submission" date="2017-09" db="EMBL/GenBank/DDBJ databases">
        <title>Depth-based differentiation of microbial function through sediment-hosted aquifers and enrichment of novel symbionts in the deep terrestrial subsurface.</title>
        <authorList>
            <person name="Probst A.J."/>
            <person name="Ladd B."/>
            <person name="Jarett J.K."/>
            <person name="Geller-Mcgrath D.E."/>
            <person name="Sieber C.M.K."/>
            <person name="Emerson J.B."/>
            <person name="Anantharaman K."/>
            <person name="Thomas B.C."/>
            <person name="Malmstrom R."/>
            <person name="Stieglmeier M."/>
            <person name="Klingl A."/>
            <person name="Woyke T."/>
            <person name="Ryan C.M."/>
            <person name="Banfield J.F."/>
        </authorList>
    </citation>
    <scope>NUCLEOTIDE SEQUENCE [LARGE SCALE GENOMIC DNA]</scope>
</reference>
<name>A0A2M7WX59_UNCKA</name>